<sequence>LQSCLDGMVGEVLEDLGLITHGGIIVFKVSHCGRESHLGVAEGELVRFEVGDLSRDMILPEFSYLLMQMNPAYKKSCKSSNCIPVINLPVVSISPPLHNVEHAHADHNLSSSNRSAQSAPSHLPPRNVLPVTTSPLLLGQNQAVHSHDSPLSSKRARSSSIVPKVASAVKRVKLEVEENSGIITCTILLVEPYEYVEMTTEAKTPLLDLTGED</sequence>
<accession>A0AA38LPF2</accession>
<feature type="non-terminal residue" evidence="1">
    <location>
        <position position="1"/>
    </location>
</feature>
<proteinExistence type="predicted"/>
<dbReference type="AlphaFoldDB" id="A0AA38LPF2"/>
<organism evidence="1 2">
    <name type="scientific">Taxus chinensis</name>
    <name type="common">Chinese yew</name>
    <name type="synonym">Taxus wallichiana var. chinensis</name>
    <dbReference type="NCBI Taxonomy" id="29808"/>
    <lineage>
        <taxon>Eukaryota</taxon>
        <taxon>Viridiplantae</taxon>
        <taxon>Streptophyta</taxon>
        <taxon>Embryophyta</taxon>
        <taxon>Tracheophyta</taxon>
        <taxon>Spermatophyta</taxon>
        <taxon>Pinopsida</taxon>
        <taxon>Pinidae</taxon>
        <taxon>Conifers II</taxon>
        <taxon>Cupressales</taxon>
        <taxon>Taxaceae</taxon>
        <taxon>Taxus</taxon>
    </lineage>
</organism>
<name>A0AA38LPF2_TAXCH</name>
<comment type="caution">
    <text evidence="1">The sequence shown here is derived from an EMBL/GenBank/DDBJ whole genome shotgun (WGS) entry which is preliminary data.</text>
</comment>
<reference evidence="1 2" key="1">
    <citation type="journal article" date="2021" name="Nat. Plants">
        <title>The Taxus genome provides insights into paclitaxel biosynthesis.</title>
        <authorList>
            <person name="Xiong X."/>
            <person name="Gou J."/>
            <person name="Liao Q."/>
            <person name="Li Y."/>
            <person name="Zhou Q."/>
            <person name="Bi G."/>
            <person name="Li C."/>
            <person name="Du R."/>
            <person name="Wang X."/>
            <person name="Sun T."/>
            <person name="Guo L."/>
            <person name="Liang H."/>
            <person name="Lu P."/>
            <person name="Wu Y."/>
            <person name="Zhang Z."/>
            <person name="Ro D.K."/>
            <person name="Shang Y."/>
            <person name="Huang S."/>
            <person name="Yan J."/>
        </authorList>
    </citation>
    <scope>NUCLEOTIDE SEQUENCE [LARGE SCALE GENOMIC DNA]</scope>
    <source>
        <strain evidence="1">Ta-2019</strain>
    </source>
</reference>
<dbReference type="Proteomes" id="UP000824469">
    <property type="component" value="Unassembled WGS sequence"/>
</dbReference>
<protein>
    <submittedName>
        <fullName evidence="1">Uncharacterized protein</fullName>
    </submittedName>
</protein>
<gene>
    <name evidence="1" type="ORF">KI387_001978</name>
</gene>
<dbReference type="EMBL" id="JAHRHJ020000001">
    <property type="protein sequence ID" value="KAH9329870.1"/>
    <property type="molecule type" value="Genomic_DNA"/>
</dbReference>
<keyword evidence="2" id="KW-1185">Reference proteome</keyword>
<evidence type="ECO:0000313" key="1">
    <source>
        <dbReference type="EMBL" id="KAH9329870.1"/>
    </source>
</evidence>
<evidence type="ECO:0000313" key="2">
    <source>
        <dbReference type="Proteomes" id="UP000824469"/>
    </source>
</evidence>